<feature type="region of interest" description="Disordered" evidence="1">
    <location>
        <begin position="109"/>
        <end position="138"/>
    </location>
</feature>
<evidence type="ECO:0000313" key="3">
    <source>
        <dbReference type="Proteomes" id="UP001501676"/>
    </source>
</evidence>
<comment type="caution">
    <text evidence="2">The sequence shown here is derived from an EMBL/GenBank/DDBJ whole genome shotgun (WGS) entry which is preliminary data.</text>
</comment>
<name>A0ABP6T764_9ACTN</name>
<gene>
    <name evidence="2" type="ORF">GCM10020369_62730</name>
</gene>
<protein>
    <submittedName>
        <fullName evidence="2">Uncharacterized protein</fullName>
    </submittedName>
</protein>
<dbReference type="EMBL" id="BAAAYN010000044">
    <property type="protein sequence ID" value="GAA3394212.1"/>
    <property type="molecule type" value="Genomic_DNA"/>
</dbReference>
<proteinExistence type="predicted"/>
<dbReference type="RefSeq" id="WP_345731853.1">
    <property type="nucleotide sequence ID" value="NZ_BAAAYN010000044.1"/>
</dbReference>
<keyword evidence="3" id="KW-1185">Reference proteome</keyword>
<accession>A0ABP6T764</accession>
<evidence type="ECO:0000256" key="1">
    <source>
        <dbReference type="SAM" id="MobiDB-lite"/>
    </source>
</evidence>
<organism evidence="2 3">
    <name type="scientific">Cryptosporangium minutisporangium</name>
    <dbReference type="NCBI Taxonomy" id="113569"/>
    <lineage>
        <taxon>Bacteria</taxon>
        <taxon>Bacillati</taxon>
        <taxon>Actinomycetota</taxon>
        <taxon>Actinomycetes</taxon>
        <taxon>Cryptosporangiales</taxon>
        <taxon>Cryptosporangiaceae</taxon>
        <taxon>Cryptosporangium</taxon>
    </lineage>
</organism>
<reference evidence="3" key="1">
    <citation type="journal article" date="2019" name="Int. J. Syst. Evol. Microbiol.">
        <title>The Global Catalogue of Microorganisms (GCM) 10K type strain sequencing project: providing services to taxonomists for standard genome sequencing and annotation.</title>
        <authorList>
            <consortium name="The Broad Institute Genomics Platform"/>
            <consortium name="The Broad Institute Genome Sequencing Center for Infectious Disease"/>
            <person name="Wu L."/>
            <person name="Ma J."/>
        </authorList>
    </citation>
    <scope>NUCLEOTIDE SEQUENCE [LARGE SCALE GENOMIC DNA]</scope>
    <source>
        <strain evidence="3">JCM 9458</strain>
    </source>
</reference>
<sequence>MSLPLCVLALSLGTAVGAVRGSCRCASALAVLAPVWVLANGPVEGLVLWTLDSEHGLTMADLLTIPMLSLATWRLGRSTEVQRWLAARSGPAPRPRVAPHRVTLTRLGGRRARSGPRSAARLSDSGVTIAPARASNPH</sequence>
<evidence type="ECO:0000313" key="2">
    <source>
        <dbReference type="EMBL" id="GAA3394212.1"/>
    </source>
</evidence>
<dbReference type="Proteomes" id="UP001501676">
    <property type="component" value="Unassembled WGS sequence"/>
</dbReference>